<comment type="caution">
    <text evidence="11">The sequence shown here is derived from an EMBL/GenBank/DDBJ whole genome shotgun (WGS) entry which is preliminary data.</text>
</comment>
<evidence type="ECO:0000256" key="6">
    <source>
        <dbReference type="ARBA" id="ARBA00023306"/>
    </source>
</evidence>
<organism evidence="11 12">
    <name type="scientific">Bacillus coahuilensis p1.1.43</name>
    <dbReference type="NCBI Taxonomy" id="1150625"/>
    <lineage>
        <taxon>Bacteria</taxon>
        <taxon>Bacillati</taxon>
        <taxon>Bacillota</taxon>
        <taxon>Bacilli</taxon>
        <taxon>Bacillales</taxon>
        <taxon>Bacillaceae</taxon>
        <taxon>Bacillus</taxon>
    </lineage>
</organism>
<keyword evidence="9" id="KW-0175">Coiled coil</keyword>
<keyword evidence="12" id="KW-1185">Reference proteome</keyword>
<evidence type="ECO:0000256" key="10">
    <source>
        <dbReference type="SAM" id="MobiDB-lite"/>
    </source>
</evidence>
<dbReference type="HAMAP" id="MF_00910">
    <property type="entry name" value="FtsL"/>
    <property type="match status" value="1"/>
</dbReference>
<evidence type="ECO:0000256" key="8">
    <source>
        <dbReference type="NCBIfam" id="TIGR02209"/>
    </source>
</evidence>
<evidence type="ECO:0000313" key="12">
    <source>
        <dbReference type="Proteomes" id="UP000074108"/>
    </source>
</evidence>
<feature type="compositionally biased region" description="Polar residues" evidence="10">
    <location>
        <begin position="1"/>
        <end position="13"/>
    </location>
</feature>
<evidence type="ECO:0000256" key="9">
    <source>
        <dbReference type="SAM" id="Coils"/>
    </source>
</evidence>
<dbReference type="InterPro" id="IPR007060">
    <property type="entry name" value="FtsL/DivIC"/>
</dbReference>
<dbReference type="Proteomes" id="UP000074108">
    <property type="component" value="Unassembled WGS sequence"/>
</dbReference>
<sequence>MSNLARQYQQQTKEQVHVSPKQAPKRKKLEFTLGEKLLFSMVIVIMSMFALQIVTTQAAIYGVNKDIQQVESSIEKTTKVNSELQIQVSELSTYERILEKAKAAGLKLEEQNVKVVE</sequence>
<keyword evidence="4 7" id="KW-1133">Transmembrane helix</keyword>
<dbReference type="GO" id="GO:0005886">
    <property type="term" value="C:plasma membrane"/>
    <property type="evidence" value="ECO:0007669"/>
    <property type="project" value="UniProtKB-SubCell"/>
</dbReference>
<keyword evidence="5 7" id="KW-0472">Membrane</keyword>
<dbReference type="RefSeq" id="WP_010171912.1">
    <property type="nucleotide sequence ID" value="NZ_LDYG01000024.1"/>
</dbReference>
<dbReference type="OrthoDB" id="14664at2"/>
<gene>
    <name evidence="7" type="primary">ftsL</name>
    <name evidence="11" type="ORF">Q75_05635</name>
</gene>
<comment type="similarity">
    <text evidence="7">Belongs to the FtsL family.</text>
</comment>
<proteinExistence type="inferred from homology"/>
<dbReference type="GO" id="GO:0043093">
    <property type="term" value="P:FtsZ-dependent cytokinesis"/>
    <property type="evidence" value="ECO:0007669"/>
    <property type="project" value="UniProtKB-UniRule"/>
</dbReference>
<accession>A0A147K9H3</accession>
<name>A0A147K9H3_9BACI</name>
<keyword evidence="3 7" id="KW-0812">Transmembrane</keyword>
<evidence type="ECO:0000313" key="11">
    <source>
        <dbReference type="EMBL" id="KUP07013.1"/>
    </source>
</evidence>
<keyword evidence="2 7" id="KW-0132">Cell division</keyword>
<feature type="region of interest" description="Disordered" evidence="10">
    <location>
        <begin position="1"/>
        <end position="25"/>
    </location>
</feature>
<dbReference type="STRING" id="1150625.Q75_05635"/>
<dbReference type="GO" id="GO:0032153">
    <property type="term" value="C:cell division site"/>
    <property type="evidence" value="ECO:0007669"/>
    <property type="project" value="UniProtKB-UniRule"/>
</dbReference>
<evidence type="ECO:0000256" key="3">
    <source>
        <dbReference type="ARBA" id="ARBA00022692"/>
    </source>
</evidence>
<evidence type="ECO:0000256" key="4">
    <source>
        <dbReference type="ARBA" id="ARBA00022989"/>
    </source>
</evidence>
<keyword evidence="1 7" id="KW-1003">Cell membrane</keyword>
<dbReference type="NCBIfam" id="TIGR02209">
    <property type="entry name" value="ftsL_broad"/>
    <property type="match status" value="1"/>
</dbReference>
<comment type="function">
    <text evidence="7">Essential cell division protein.</text>
</comment>
<comment type="subcellular location">
    <subcellularLocation>
        <location evidence="7">Cell membrane</location>
        <topology evidence="7">Single-pass type II membrane protein</topology>
    </subcellularLocation>
    <text evidence="7">Localizes to the division septum where it forms a ring structure.</text>
</comment>
<dbReference type="PATRIC" id="fig|1150625.3.peg.1182"/>
<feature type="transmembrane region" description="Helical" evidence="7">
    <location>
        <begin position="37"/>
        <end position="63"/>
    </location>
</feature>
<evidence type="ECO:0000256" key="7">
    <source>
        <dbReference type="HAMAP-Rule" id="MF_00910"/>
    </source>
</evidence>
<evidence type="ECO:0000256" key="2">
    <source>
        <dbReference type="ARBA" id="ARBA00022618"/>
    </source>
</evidence>
<dbReference type="EMBL" id="LDYG01000024">
    <property type="protein sequence ID" value="KUP07013.1"/>
    <property type="molecule type" value="Genomic_DNA"/>
</dbReference>
<dbReference type="InterPro" id="IPR011922">
    <property type="entry name" value="Cell_div_FtsL"/>
</dbReference>
<feature type="coiled-coil region" evidence="9">
    <location>
        <begin position="67"/>
        <end position="111"/>
    </location>
</feature>
<dbReference type="Pfam" id="PF04977">
    <property type="entry name" value="DivIC"/>
    <property type="match status" value="1"/>
</dbReference>
<reference evidence="11 12" key="1">
    <citation type="journal article" date="2016" name="Front. Microbiol.">
        <title>Microevolution Analysis of Bacillus coahuilensis Unveils Differences in Phosphorus Acquisition Strategies and Their Regulation.</title>
        <authorList>
            <person name="Gomez-Lunar Z."/>
            <person name="Hernandez-Gonzalez I."/>
            <person name="Rodriguez-Torres M.D."/>
            <person name="Souza V."/>
            <person name="Olmedo-Alvarez G."/>
        </authorList>
    </citation>
    <scope>NUCLEOTIDE SEQUENCE [LARGE SCALE GENOMIC DNA]</scope>
    <source>
        <strain evidence="12">p1.1.43</strain>
    </source>
</reference>
<evidence type="ECO:0000256" key="1">
    <source>
        <dbReference type="ARBA" id="ARBA00022475"/>
    </source>
</evidence>
<evidence type="ECO:0000256" key="5">
    <source>
        <dbReference type="ARBA" id="ARBA00023136"/>
    </source>
</evidence>
<keyword evidence="6 7" id="KW-0131">Cell cycle</keyword>
<protein>
    <recommendedName>
        <fullName evidence="7 8">Cell division protein FtsL</fullName>
    </recommendedName>
</protein>
<dbReference type="AlphaFoldDB" id="A0A147K9H3"/>